<organism evidence="2 3">
    <name type="scientific">Amycolatopsis rhabdoformis</name>
    <dbReference type="NCBI Taxonomy" id="1448059"/>
    <lineage>
        <taxon>Bacteria</taxon>
        <taxon>Bacillati</taxon>
        <taxon>Actinomycetota</taxon>
        <taxon>Actinomycetes</taxon>
        <taxon>Pseudonocardiales</taxon>
        <taxon>Pseudonocardiaceae</taxon>
        <taxon>Amycolatopsis</taxon>
    </lineage>
</organism>
<evidence type="ECO:0000313" key="2">
    <source>
        <dbReference type="EMBL" id="WSE30486.1"/>
    </source>
</evidence>
<feature type="transmembrane region" description="Helical" evidence="1">
    <location>
        <begin position="144"/>
        <end position="167"/>
    </location>
</feature>
<proteinExistence type="predicted"/>
<dbReference type="RefSeq" id="WP_326569431.1">
    <property type="nucleotide sequence ID" value="NZ_CP142149.1"/>
</dbReference>
<evidence type="ECO:0000313" key="3">
    <source>
        <dbReference type="Proteomes" id="UP001330812"/>
    </source>
</evidence>
<feature type="transmembrane region" description="Helical" evidence="1">
    <location>
        <begin position="231"/>
        <end position="251"/>
    </location>
</feature>
<feature type="transmembrane region" description="Helical" evidence="1">
    <location>
        <begin position="179"/>
        <end position="200"/>
    </location>
</feature>
<dbReference type="Proteomes" id="UP001330812">
    <property type="component" value="Chromosome"/>
</dbReference>
<keyword evidence="1" id="KW-0812">Transmembrane</keyword>
<feature type="transmembrane region" description="Helical" evidence="1">
    <location>
        <begin position="206"/>
        <end position="224"/>
    </location>
</feature>
<evidence type="ECO:0000256" key="1">
    <source>
        <dbReference type="SAM" id="Phobius"/>
    </source>
</evidence>
<gene>
    <name evidence="2" type="ORF">VSH64_48180</name>
</gene>
<keyword evidence="1" id="KW-1133">Transmembrane helix</keyword>
<keyword evidence="3" id="KW-1185">Reference proteome</keyword>
<sequence>MSAATRRPSGVFPLVAVLAGALAAVVLGFLTFGAQATVAPDHVPVAVSAPAPLQGLARQVAAHGGTQLDWRVADPAEARNLLADKEVYGVLELRPGPAATVVLSGAVNPAGTQVAQQVLAGAAQALPGEPRLEMLHPVSAAGRIVPLAASALAWLGCLVAGAVLVRLNSGRRVSVLARLAQVLGSGVLVTGVLVGFAALWDSTLPLTWDVLGFLFLTVTAFAALQAGLLRLLGLGALAILAPLYLVAPAVAGQVPELLNPAYRALLWSWTPFRFSTEGLRSLVQGVPGAPDVTTGVWVLIGLLVVGLVLTLWPRRSKPELPSPQPAERPVEVAAG</sequence>
<accession>A0ABZ1I8W9</accession>
<protein>
    <submittedName>
        <fullName evidence="2">ABC transporter permease</fullName>
    </submittedName>
</protein>
<name>A0ABZ1I8W9_9PSEU</name>
<reference evidence="2 3" key="1">
    <citation type="journal article" date="2015" name="Int. J. Syst. Evol. Microbiol.">
        <title>Amycolatopsis rhabdoformis sp. nov., an actinomycete isolated from a tropical forest soil.</title>
        <authorList>
            <person name="Souza W.R."/>
            <person name="Silva R.E."/>
            <person name="Goodfellow M."/>
            <person name="Busarakam K."/>
            <person name="Figueiro F.S."/>
            <person name="Ferreira D."/>
            <person name="Rodrigues-Filho E."/>
            <person name="Moraes L.A.B."/>
            <person name="Zucchi T.D."/>
        </authorList>
    </citation>
    <scope>NUCLEOTIDE SEQUENCE [LARGE SCALE GENOMIC DNA]</scope>
    <source>
        <strain evidence="2 3">NCIMB 14900</strain>
    </source>
</reference>
<keyword evidence="1" id="KW-0472">Membrane</keyword>
<dbReference type="EMBL" id="CP142149">
    <property type="protein sequence ID" value="WSE30486.1"/>
    <property type="molecule type" value="Genomic_DNA"/>
</dbReference>
<feature type="transmembrane region" description="Helical" evidence="1">
    <location>
        <begin position="294"/>
        <end position="312"/>
    </location>
</feature>